<evidence type="ECO:0000313" key="3">
    <source>
        <dbReference type="Proteomes" id="UP000355283"/>
    </source>
</evidence>
<dbReference type="OrthoDB" id="416367at2759"/>
<proteinExistence type="predicted"/>
<dbReference type="EMBL" id="SDOX01000094">
    <property type="protein sequence ID" value="TFJ82795.1"/>
    <property type="molecule type" value="Genomic_DNA"/>
</dbReference>
<accession>A0A4D9CZJ7</accession>
<evidence type="ECO:0000256" key="1">
    <source>
        <dbReference type="SAM" id="SignalP"/>
    </source>
</evidence>
<keyword evidence="3" id="KW-1185">Reference proteome</keyword>
<keyword evidence="1" id="KW-0732">Signal</keyword>
<comment type="caution">
    <text evidence="2">The sequence shown here is derived from an EMBL/GenBank/DDBJ whole genome shotgun (WGS) entry which is preliminary data.</text>
</comment>
<feature type="signal peptide" evidence="1">
    <location>
        <begin position="1"/>
        <end position="27"/>
    </location>
</feature>
<dbReference type="Proteomes" id="UP000355283">
    <property type="component" value="Unassembled WGS sequence"/>
</dbReference>
<dbReference type="AlphaFoldDB" id="A0A4D9CZJ7"/>
<organism evidence="2 3">
    <name type="scientific">Nannochloropsis salina CCMP1776</name>
    <dbReference type="NCBI Taxonomy" id="1027361"/>
    <lineage>
        <taxon>Eukaryota</taxon>
        <taxon>Sar</taxon>
        <taxon>Stramenopiles</taxon>
        <taxon>Ochrophyta</taxon>
        <taxon>Eustigmatophyceae</taxon>
        <taxon>Eustigmatales</taxon>
        <taxon>Monodopsidaceae</taxon>
        <taxon>Microchloropsis</taxon>
        <taxon>Microchloropsis salina</taxon>
    </lineage>
</organism>
<feature type="chain" id="PRO_5020021165" evidence="1">
    <location>
        <begin position="28"/>
        <end position="373"/>
    </location>
</feature>
<name>A0A4D9CZJ7_9STRA</name>
<gene>
    <name evidence="2" type="ORF">NSK_005871</name>
</gene>
<sequence>MPLFVSSRYLLSIATAVLCLTSSFSHAKIVVEDNFIDEATRENLLAQLPSEMHRFKQTVDLPGKVYKRLLSVLHPENSEVFPSQLTAPARGQKGMVAAHKDTFEDSSSADKQVGLVYLEGDGRMQLKNDLTGEETIIDVKPGRFLSWDNRHYTHQLLAGSMPRRILGPMAFRDGGFQSIGDIGSPEEPIRFIIQARAHNLFARAGRMVRVTADLVVLDDQPTGRKRAVRALETDDIAFACSLDPFFNFQSLTAGNKTSKHHKDGTDVGISFARSKIAPNTGGLSVLVSRQVLLDPQADCSPIFLYCPVRITYEIVDEGDTLVWTLPSDGTRLLKKYKITIIMRIGKNVPSGTVIPLYLSVPSEWQQELGVVVK</sequence>
<reference evidence="2 3" key="1">
    <citation type="submission" date="2019-01" db="EMBL/GenBank/DDBJ databases">
        <title>Nuclear Genome Assembly of the Microalgal Biofuel strain Nannochloropsis salina CCMP1776.</title>
        <authorList>
            <person name="Hovde B."/>
        </authorList>
    </citation>
    <scope>NUCLEOTIDE SEQUENCE [LARGE SCALE GENOMIC DNA]</scope>
    <source>
        <strain evidence="2 3">CCMP1776</strain>
    </source>
</reference>
<protein>
    <submittedName>
        <fullName evidence="2">Uncharacterized protein</fullName>
    </submittedName>
</protein>
<evidence type="ECO:0000313" key="2">
    <source>
        <dbReference type="EMBL" id="TFJ82795.1"/>
    </source>
</evidence>